<dbReference type="InterPro" id="IPR019318">
    <property type="entry name" value="Gua_nucleotide_exch_fac_Ric8"/>
</dbReference>
<dbReference type="PANTHER" id="PTHR12425">
    <property type="entry name" value="SYNEMBRYN"/>
    <property type="match status" value="1"/>
</dbReference>
<dbReference type="EMBL" id="GECZ01005093">
    <property type="protein sequence ID" value="JAS64676.1"/>
    <property type="molecule type" value="Transcribed_RNA"/>
</dbReference>
<proteinExistence type="inferred from homology"/>
<dbReference type="Gene3D" id="1.25.10.10">
    <property type="entry name" value="Leucine-rich Repeat Variant"/>
    <property type="match status" value="1"/>
</dbReference>
<sequence length="554" mass="63571">MVIVIDNITLLRLENGGLDDVKNILKNFIEQHKQAFAFPELNLDDRRKKLWTLLFSHLDKPSSAICHKECLACVRILSREKTDLDELCCEKWMNILLYHAGLVPQEQAMLMTNQPFDNFDVVLEAMKCLCNLVFNCEHARKLCGHNHAIEAIMMRLRTYRDPLLPHEIKFFDMRMLFVMTAFQPDIRPRLKEELHGLTYLMEILDLIIKDASEEEDRPQNSTPVLVDNQVQLASEVLKVLFNLTCKPGVPDEEEDAQLLRLESILKELLLCDTDPPSNKEQLQSHVVNLLTTMPGRCHQELMAPLTKDVSKEAEFEGYNMEAMAVLVTFLNTRLDQNPVVQSLQERLSPIVTVLLECAINHRLLRKYLRWRILPPLRDVHTRPEEGTTLRNKLCRLLTSPVTNVRDLVAELLFVLCKESVSRMIKYTGYGNAAGQFANRGLLAQHQSCQPHGQYSSDSDSETDEYSMYKHGINPVVGCYEPPRPDPTAHMTEEQKEYEAMQLVNMMDKLHRQGIINPCRIGEDGRPEPVSHIMELQEELPRQQVGGGARTDDVD</sequence>
<dbReference type="GO" id="GO:0005085">
    <property type="term" value="F:guanyl-nucleotide exchange factor activity"/>
    <property type="evidence" value="ECO:0007669"/>
    <property type="project" value="UniProtKB-KW"/>
</dbReference>
<evidence type="ECO:0000256" key="2">
    <source>
        <dbReference type="ARBA" id="ARBA00009049"/>
    </source>
</evidence>
<dbReference type="GO" id="GO:0007186">
    <property type="term" value="P:G protein-coupled receptor signaling pathway"/>
    <property type="evidence" value="ECO:0007669"/>
    <property type="project" value="TreeGrafter"/>
</dbReference>
<dbReference type="Pfam" id="PF10165">
    <property type="entry name" value="Ric8"/>
    <property type="match status" value="1"/>
</dbReference>
<keyword evidence="4" id="KW-0344">Guanine-nucleotide releasing factor</keyword>
<reference evidence="6" key="1">
    <citation type="submission" date="2015-11" db="EMBL/GenBank/DDBJ databases">
        <title>De novo transcriptome assembly of four potential Pierce s Disease insect vectors from Arizona vineyards.</title>
        <authorList>
            <person name="Tassone E.E."/>
        </authorList>
    </citation>
    <scope>NUCLEOTIDE SEQUENCE</scope>
</reference>
<evidence type="ECO:0000313" key="6">
    <source>
        <dbReference type="EMBL" id="JAS64676.1"/>
    </source>
</evidence>
<name>A0A1B6GQF9_9HEMI</name>
<evidence type="ECO:0008006" key="7">
    <source>
        <dbReference type="Google" id="ProtNLM"/>
    </source>
</evidence>
<dbReference type="GO" id="GO:0005938">
    <property type="term" value="C:cell cortex"/>
    <property type="evidence" value="ECO:0007669"/>
    <property type="project" value="UniProtKB-SubCell"/>
</dbReference>
<dbReference type="AlphaFoldDB" id="A0A1B6GQF9"/>
<evidence type="ECO:0000256" key="4">
    <source>
        <dbReference type="ARBA" id="ARBA00022658"/>
    </source>
</evidence>
<protein>
    <recommendedName>
        <fullName evidence="7">Synembryn</fullName>
    </recommendedName>
</protein>
<comment type="subcellular location">
    <subcellularLocation>
        <location evidence="1">Cytoplasm</location>
        <location evidence="1">Cell cortex</location>
    </subcellularLocation>
</comment>
<dbReference type="InterPro" id="IPR016024">
    <property type="entry name" value="ARM-type_fold"/>
</dbReference>
<evidence type="ECO:0000256" key="1">
    <source>
        <dbReference type="ARBA" id="ARBA00004544"/>
    </source>
</evidence>
<evidence type="ECO:0000256" key="5">
    <source>
        <dbReference type="ARBA" id="ARBA00023186"/>
    </source>
</evidence>
<keyword evidence="5" id="KW-0143">Chaperone</keyword>
<evidence type="ECO:0000256" key="3">
    <source>
        <dbReference type="ARBA" id="ARBA00022490"/>
    </source>
</evidence>
<organism evidence="6">
    <name type="scientific">Cuerna arida</name>
    <dbReference type="NCBI Taxonomy" id="1464854"/>
    <lineage>
        <taxon>Eukaryota</taxon>
        <taxon>Metazoa</taxon>
        <taxon>Ecdysozoa</taxon>
        <taxon>Arthropoda</taxon>
        <taxon>Hexapoda</taxon>
        <taxon>Insecta</taxon>
        <taxon>Pterygota</taxon>
        <taxon>Neoptera</taxon>
        <taxon>Paraneoptera</taxon>
        <taxon>Hemiptera</taxon>
        <taxon>Auchenorrhyncha</taxon>
        <taxon>Membracoidea</taxon>
        <taxon>Cicadellidae</taxon>
        <taxon>Cicadellinae</taxon>
        <taxon>Proconiini</taxon>
        <taxon>Cuerna</taxon>
    </lineage>
</organism>
<comment type="similarity">
    <text evidence="2">Belongs to the synembryn family.</text>
</comment>
<dbReference type="PRINTS" id="PR01802">
    <property type="entry name" value="SYNEMBRYN"/>
</dbReference>
<keyword evidence="3" id="KW-0963">Cytoplasm</keyword>
<dbReference type="InterPro" id="IPR008376">
    <property type="entry name" value="Chaperone_Ric-8_A/B"/>
</dbReference>
<dbReference type="PANTHER" id="PTHR12425:SF5">
    <property type="entry name" value="SYNEMBRYN"/>
    <property type="match status" value="1"/>
</dbReference>
<gene>
    <name evidence="6" type="ORF">g.9050</name>
</gene>
<dbReference type="InterPro" id="IPR011989">
    <property type="entry name" value="ARM-like"/>
</dbReference>
<dbReference type="GO" id="GO:0001965">
    <property type="term" value="F:G-protein alpha-subunit binding"/>
    <property type="evidence" value="ECO:0007669"/>
    <property type="project" value="TreeGrafter"/>
</dbReference>
<dbReference type="SUPFAM" id="SSF48371">
    <property type="entry name" value="ARM repeat"/>
    <property type="match status" value="1"/>
</dbReference>
<accession>A0A1B6GQF9</accession>